<evidence type="ECO:0000313" key="5">
    <source>
        <dbReference type="Proteomes" id="UP000634136"/>
    </source>
</evidence>
<comment type="similarity">
    <text evidence="1">Belongs to the LEA type SMP family.</text>
</comment>
<organism evidence="4 5">
    <name type="scientific">Senna tora</name>
    <dbReference type="NCBI Taxonomy" id="362788"/>
    <lineage>
        <taxon>Eukaryota</taxon>
        <taxon>Viridiplantae</taxon>
        <taxon>Streptophyta</taxon>
        <taxon>Embryophyta</taxon>
        <taxon>Tracheophyta</taxon>
        <taxon>Spermatophyta</taxon>
        <taxon>Magnoliopsida</taxon>
        <taxon>eudicotyledons</taxon>
        <taxon>Gunneridae</taxon>
        <taxon>Pentapetalae</taxon>
        <taxon>rosids</taxon>
        <taxon>fabids</taxon>
        <taxon>Fabales</taxon>
        <taxon>Fabaceae</taxon>
        <taxon>Caesalpinioideae</taxon>
        <taxon>Cassia clade</taxon>
        <taxon>Senna</taxon>
    </lineage>
</organism>
<evidence type="ECO:0000256" key="2">
    <source>
        <dbReference type="ARBA" id="ARBA00022737"/>
    </source>
</evidence>
<dbReference type="AlphaFoldDB" id="A0A834SVR6"/>
<evidence type="ECO:0000259" key="3">
    <source>
        <dbReference type="Pfam" id="PF04927"/>
    </source>
</evidence>
<name>A0A834SVR6_9FABA</name>
<dbReference type="InterPro" id="IPR042971">
    <property type="entry name" value="LEA_SMP"/>
</dbReference>
<dbReference type="EMBL" id="JAAIUW010000011">
    <property type="protein sequence ID" value="KAF7810686.1"/>
    <property type="molecule type" value="Genomic_DNA"/>
</dbReference>
<dbReference type="PANTHER" id="PTHR31174:SF7">
    <property type="entry name" value="LATE EMBRYOGENESIS ABUNDANT PROTEIN 31-RELATED"/>
    <property type="match status" value="1"/>
</dbReference>
<keyword evidence="5" id="KW-1185">Reference proteome</keyword>
<protein>
    <submittedName>
        <fullName evidence="4">Late embryogenesis abundant protein D-34-like</fullName>
    </submittedName>
</protein>
<evidence type="ECO:0000256" key="1">
    <source>
        <dbReference type="ARBA" id="ARBA00010733"/>
    </source>
</evidence>
<proteinExistence type="inferred from homology"/>
<dbReference type="Proteomes" id="UP000634136">
    <property type="component" value="Unassembled WGS sequence"/>
</dbReference>
<feature type="domain" description="SMP" evidence="3">
    <location>
        <begin position="11"/>
        <end position="46"/>
    </location>
</feature>
<comment type="caution">
    <text evidence="4">The sequence shown here is derived from an EMBL/GenBank/DDBJ whole genome shotgun (WGS) entry which is preliminary data.</text>
</comment>
<dbReference type="PANTHER" id="PTHR31174">
    <property type="entry name" value="SEED MATURATION FAMILY PROTEIN"/>
    <property type="match status" value="1"/>
</dbReference>
<reference evidence="4" key="1">
    <citation type="submission" date="2020-09" db="EMBL/GenBank/DDBJ databases">
        <title>Genome-Enabled Discovery of Anthraquinone Biosynthesis in Senna tora.</title>
        <authorList>
            <person name="Kang S.-H."/>
            <person name="Pandey R.P."/>
            <person name="Lee C.-M."/>
            <person name="Sim J.-S."/>
            <person name="Jeong J.-T."/>
            <person name="Choi B.-S."/>
            <person name="Jung M."/>
            <person name="Ginzburg D."/>
            <person name="Zhao K."/>
            <person name="Won S.Y."/>
            <person name="Oh T.-J."/>
            <person name="Yu Y."/>
            <person name="Kim N.-H."/>
            <person name="Lee O.R."/>
            <person name="Lee T.-H."/>
            <person name="Bashyal P."/>
            <person name="Kim T.-S."/>
            <person name="Lee W.-H."/>
            <person name="Kawkins C."/>
            <person name="Kim C.-K."/>
            <person name="Kim J.S."/>
            <person name="Ahn B.O."/>
            <person name="Rhee S.Y."/>
            <person name="Sohng J.K."/>
        </authorList>
    </citation>
    <scope>NUCLEOTIDE SEQUENCE</scope>
    <source>
        <tissue evidence="4">Leaf</tissue>
    </source>
</reference>
<evidence type="ECO:0000313" key="4">
    <source>
        <dbReference type="EMBL" id="KAF7810686.1"/>
    </source>
</evidence>
<keyword evidence="2" id="KW-0677">Repeat</keyword>
<accession>A0A834SVR6</accession>
<dbReference type="Pfam" id="PF04927">
    <property type="entry name" value="SMP"/>
    <property type="match status" value="1"/>
</dbReference>
<dbReference type="InterPro" id="IPR007011">
    <property type="entry name" value="LEA_SMP_dom"/>
</dbReference>
<gene>
    <name evidence="4" type="ORF">G2W53_037429</name>
</gene>
<sequence>MECEYNIPNVDAEGVMSAKMRNSPNVGNTPGGVAASVAAAARLNQNVNL</sequence>